<dbReference type="NCBIfam" id="TIGR01610">
    <property type="entry name" value="phage_O_Nterm"/>
    <property type="match status" value="1"/>
</dbReference>
<dbReference type="InterPro" id="IPR036388">
    <property type="entry name" value="WH-like_DNA-bd_sf"/>
</dbReference>
<keyword evidence="4" id="KW-1185">Reference proteome</keyword>
<dbReference type="AlphaFoldDB" id="A0A0N1J5J7"/>
<proteinExistence type="predicted"/>
<dbReference type="Proteomes" id="UP000037931">
    <property type="component" value="Unassembled WGS sequence"/>
</dbReference>
<gene>
    <name evidence="3" type="ORF">PF66_06223</name>
</gene>
<evidence type="ECO:0000313" key="4">
    <source>
        <dbReference type="Proteomes" id="UP000037931"/>
    </source>
</evidence>
<dbReference type="Gene3D" id="1.10.10.10">
    <property type="entry name" value="Winged helix-like DNA-binding domain superfamily/Winged helix DNA-binding domain"/>
    <property type="match status" value="1"/>
</dbReference>
<reference evidence="3 4" key="1">
    <citation type="journal article" date="2015" name="PLoS ONE">
        <title>Rice-Infecting Pseudomonas Genomes Are Highly Accessorized and Harbor Multiple Putative Virulence Mechanisms to Cause Sheath Brown Rot.</title>
        <authorList>
            <person name="Quibod I.L."/>
            <person name="Grande G."/>
            <person name="Oreiro E.G."/>
            <person name="Borja F.N."/>
            <person name="Dossa G.S."/>
            <person name="Mauleon R."/>
            <person name="Cruz C.V."/>
            <person name="Oliva R."/>
        </authorList>
    </citation>
    <scope>NUCLEOTIDE SEQUENCE [LARGE SCALE GENOMIC DNA]</scope>
    <source>
        <strain evidence="3 4">IRRI 6609</strain>
    </source>
</reference>
<feature type="region of interest" description="Disordered" evidence="1">
    <location>
        <begin position="151"/>
        <end position="172"/>
    </location>
</feature>
<evidence type="ECO:0000313" key="3">
    <source>
        <dbReference type="EMBL" id="KPA87313.1"/>
    </source>
</evidence>
<dbReference type="OrthoDB" id="7018846at2"/>
<name>A0A0N1J5J7_9PSED</name>
<dbReference type="PATRIC" id="fig|50340.43.peg.4456"/>
<comment type="caution">
    <text evidence="3">The sequence shown here is derived from an EMBL/GenBank/DDBJ whole genome shotgun (WGS) entry which is preliminary data.</text>
</comment>
<dbReference type="Pfam" id="PF04492">
    <property type="entry name" value="Phage_rep_O"/>
    <property type="match status" value="1"/>
</dbReference>
<dbReference type="InterPro" id="IPR006497">
    <property type="entry name" value="Phage_lambda_VrpO_N"/>
</dbReference>
<feature type="domain" description="Bacteriophage lambda Replication protein O N-terminal" evidence="2">
    <location>
        <begin position="8"/>
        <end position="94"/>
    </location>
</feature>
<dbReference type="RefSeq" id="WP_054064743.1">
    <property type="nucleotide sequence ID" value="NZ_JSYZ01000034.1"/>
</dbReference>
<evidence type="ECO:0000259" key="2">
    <source>
        <dbReference type="Pfam" id="PF04492"/>
    </source>
</evidence>
<evidence type="ECO:0000256" key="1">
    <source>
        <dbReference type="SAM" id="MobiDB-lite"/>
    </source>
</evidence>
<organism evidence="3 4">
    <name type="scientific">Pseudomonas asplenii</name>
    <dbReference type="NCBI Taxonomy" id="53407"/>
    <lineage>
        <taxon>Bacteria</taxon>
        <taxon>Pseudomonadati</taxon>
        <taxon>Pseudomonadota</taxon>
        <taxon>Gammaproteobacteria</taxon>
        <taxon>Pseudomonadales</taxon>
        <taxon>Pseudomonadaceae</taxon>
        <taxon>Pseudomonas</taxon>
    </lineage>
</organism>
<protein>
    <submittedName>
        <fullName evidence="3">Phage replication protein O</fullName>
    </submittedName>
</protein>
<dbReference type="EMBL" id="JSYZ01000034">
    <property type="protein sequence ID" value="KPA87313.1"/>
    <property type="molecule type" value="Genomic_DNA"/>
</dbReference>
<dbReference type="STRING" id="50340.PF66_06223"/>
<accession>A0A0N1J5J7</accession>
<dbReference type="GO" id="GO:0006260">
    <property type="term" value="P:DNA replication"/>
    <property type="evidence" value="ECO:0007669"/>
    <property type="project" value="InterPro"/>
</dbReference>
<sequence>MTKIVSIDKSRGFTRMDNSVMEALSTVDLPARELRVVMAIARQTIGYQVETKRLTADDLGKLTNMRRDVTSKAISHLLERRVIYRIGGSRGDIGISPVSEWIFFEEKPKNLTETKSSHSAQIVSLRKDPSETETATSLLYSKKETPYVNLPSEDVTCPPKVQADPVSEPKADRKTPFGLAQLLADNPHQVPEQLLADWLAQRKAKKAAVTATVWSTVNSELTKCAEAGISASDAITEALSAGWQGFKAQWVINRIRDSRSQPVTNSRHHGFDLIDYARGRTQNEDGSYDF</sequence>